<evidence type="ECO:0000313" key="1">
    <source>
        <dbReference type="EMBL" id="KZV87344.1"/>
    </source>
</evidence>
<gene>
    <name evidence="1" type="ORF">EXIGLDRAFT_773734</name>
</gene>
<reference evidence="1 2" key="1">
    <citation type="journal article" date="2016" name="Mol. Biol. Evol.">
        <title>Comparative Genomics of Early-Diverging Mushroom-Forming Fungi Provides Insights into the Origins of Lignocellulose Decay Capabilities.</title>
        <authorList>
            <person name="Nagy L.G."/>
            <person name="Riley R."/>
            <person name="Tritt A."/>
            <person name="Adam C."/>
            <person name="Daum C."/>
            <person name="Floudas D."/>
            <person name="Sun H."/>
            <person name="Yadav J.S."/>
            <person name="Pangilinan J."/>
            <person name="Larsson K.H."/>
            <person name="Matsuura K."/>
            <person name="Barry K."/>
            <person name="Labutti K."/>
            <person name="Kuo R."/>
            <person name="Ohm R.A."/>
            <person name="Bhattacharya S.S."/>
            <person name="Shirouzu T."/>
            <person name="Yoshinaga Y."/>
            <person name="Martin F.M."/>
            <person name="Grigoriev I.V."/>
            <person name="Hibbett D.S."/>
        </authorList>
    </citation>
    <scope>NUCLEOTIDE SEQUENCE [LARGE SCALE GENOMIC DNA]</scope>
    <source>
        <strain evidence="1 2">HHB12029</strain>
    </source>
</reference>
<evidence type="ECO:0000313" key="2">
    <source>
        <dbReference type="Proteomes" id="UP000077266"/>
    </source>
</evidence>
<protein>
    <submittedName>
        <fullName evidence="1">Uncharacterized protein</fullName>
    </submittedName>
</protein>
<proteinExistence type="predicted"/>
<dbReference type="AlphaFoldDB" id="A0A165ENG2"/>
<keyword evidence="2" id="KW-1185">Reference proteome</keyword>
<dbReference type="InParanoid" id="A0A165ENG2"/>
<accession>A0A165ENG2</accession>
<dbReference type="Proteomes" id="UP000077266">
    <property type="component" value="Unassembled WGS sequence"/>
</dbReference>
<organism evidence="1 2">
    <name type="scientific">Exidia glandulosa HHB12029</name>
    <dbReference type="NCBI Taxonomy" id="1314781"/>
    <lineage>
        <taxon>Eukaryota</taxon>
        <taxon>Fungi</taxon>
        <taxon>Dikarya</taxon>
        <taxon>Basidiomycota</taxon>
        <taxon>Agaricomycotina</taxon>
        <taxon>Agaricomycetes</taxon>
        <taxon>Auriculariales</taxon>
        <taxon>Exidiaceae</taxon>
        <taxon>Exidia</taxon>
    </lineage>
</organism>
<sequence>MPTESKSEYRAPALNALSATLGLARDTTSNIPIVNQILTITVAIVSLIQKVEKDKEALYALAEKAGSLTQHVQCITVDRPVDGELKVVLEKLTMCGFSLGGGFRRKGGYDT</sequence>
<dbReference type="EMBL" id="KV426128">
    <property type="protein sequence ID" value="KZV87344.1"/>
    <property type="molecule type" value="Genomic_DNA"/>
</dbReference>
<name>A0A165ENG2_EXIGL</name>